<proteinExistence type="predicted"/>
<organism evidence="2 3">
    <name type="scientific">Xenorhabdus stockiae</name>
    <dbReference type="NCBI Taxonomy" id="351614"/>
    <lineage>
        <taxon>Bacteria</taxon>
        <taxon>Pseudomonadati</taxon>
        <taxon>Pseudomonadota</taxon>
        <taxon>Gammaproteobacteria</taxon>
        <taxon>Enterobacterales</taxon>
        <taxon>Morganellaceae</taxon>
        <taxon>Xenorhabdus</taxon>
    </lineage>
</organism>
<dbReference type="RefSeq" id="WP_099125681.1">
    <property type="nucleotide sequence ID" value="NZ_CAWNRH010000109.1"/>
</dbReference>
<protein>
    <submittedName>
        <fullName evidence="2">Beta-ketoacyl synthase</fullName>
    </submittedName>
</protein>
<comment type="caution">
    <text evidence="2">The sequence shown here is derived from an EMBL/GenBank/DDBJ whole genome shotgun (WGS) entry which is preliminary data.</text>
</comment>
<name>A0A2D0KL88_9GAMM</name>
<keyword evidence="3" id="KW-1185">Reference proteome</keyword>
<feature type="domain" description="Beta-ketoacyl synthase-like N-terminal" evidence="1">
    <location>
        <begin position="23"/>
        <end position="238"/>
    </location>
</feature>
<dbReference type="Pfam" id="PF13723">
    <property type="entry name" value="Ketoacyl-synt_2"/>
    <property type="match status" value="1"/>
</dbReference>
<evidence type="ECO:0000313" key="3">
    <source>
        <dbReference type="Proteomes" id="UP000222366"/>
    </source>
</evidence>
<evidence type="ECO:0000259" key="1">
    <source>
        <dbReference type="Pfam" id="PF13723"/>
    </source>
</evidence>
<dbReference type="EMBL" id="NJAJ01000034">
    <property type="protein sequence ID" value="PHM64201.1"/>
    <property type="molecule type" value="Genomic_DNA"/>
</dbReference>
<evidence type="ECO:0000313" key="2">
    <source>
        <dbReference type="EMBL" id="PHM64201.1"/>
    </source>
</evidence>
<accession>A0A2D0KL88</accession>
<sequence>MKLTLDITDWQAVAPGLSVPEEWEKWSAISPAAIDGSHSLAKCSQLPMMTARRLNSGSRLAVDCGLSILRRNKVDAIVYTSRHGELERNYQILMNLAQTEPVSPTNFAMSVHNSSVGNLTIVAKAPLVSSSVSAGIDSFQQGLFEVATLHHAGYNKVLLVDFDGKIPDFYHNEIDENTPTFPFAVALLFEQGKSLHCEKHPSPETEPSLPQSLQFLHGWLNGKQHFTVAGDHCAWHWSNGSNGSNGSK</sequence>
<dbReference type="AlphaFoldDB" id="A0A2D0KL88"/>
<dbReference type="Proteomes" id="UP000222366">
    <property type="component" value="Unassembled WGS sequence"/>
</dbReference>
<dbReference type="InterPro" id="IPR014030">
    <property type="entry name" value="Ketoacyl_synth_N"/>
</dbReference>
<gene>
    <name evidence="2" type="ORF">Xsto_03224</name>
</gene>
<reference evidence="2 3" key="1">
    <citation type="journal article" date="2017" name="Nat. Microbiol.">
        <title>Natural product diversity associated with the nematode symbionts Photorhabdus and Xenorhabdus.</title>
        <authorList>
            <person name="Tobias N.J."/>
            <person name="Wolff H."/>
            <person name="Djahanschiri B."/>
            <person name="Grundmann F."/>
            <person name="Kronenwerth M."/>
            <person name="Shi Y.M."/>
            <person name="Simonyi S."/>
            <person name="Grun P."/>
            <person name="Shapiro-Ilan D."/>
            <person name="Pidot S.J."/>
            <person name="Stinear T.P."/>
            <person name="Ebersberger I."/>
            <person name="Bode H.B."/>
        </authorList>
    </citation>
    <scope>NUCLEOTIDE SEQUENCE [LARGE SCALE GENOMIC DNA]</scope>
    <source>
        <strain evidence="2 3">DSM 17904</strain>
    </source>
</reference>